<accession>A0AAW1CZJ2</accession>
<proteinExistence type="predicted"/>
<evidence type="ECO:0000313" key="2">
    <source>
        <dbReference type="EMBL" id="KAK9503084.1"/>
    </source>
</evidence>
<protein>
    <submittedName>
        <fullName evidence="2">Uncharacterized protein</fullName>
    </submittedName>
</protein>
<feature type="chain" id="PRO_5043665356" evidence="1">
    <location>
        <begin position="28"/>
        <end position="63"/>
    </location>
</feature>
<dbReference type="EMBL" id="JAPXFL010000008">
    <property type="protein sequence ID" value="KAK9503084.1"/>
    <property type="molecule type" value="Genomic_DNA"/>
</dbReference>
<gene>
    <name evidence="2" type="ORF">O3M35_011730</name>
</gene>
<dbReference type="Proteomes" id="UP001461498">
    <property type="component" value="Unassembled WGS sequence"/>
</dbReference>
<dbReference type="AlphaFoldDB" id="A0AAW1CZJ2"/>
<keyword evidence="3" id="KW-1185">Reference proteome</keyword>
<keyword evidence="1" id="KW-0732">Signal</keyword>
<evidence type="ECO:0000313" key="3">
    <source>
        <dbReference type="Proteomes" id="UP001461498"/>
    </source>
</evidence>
<reference evidence="2 3" key="1">
    <citation type="submission" date="2022-12" db="EMBL/GenBank/DDBJ databases">
        <title>Chromosome-level genome assembly of true bugs.</title>
        <authorList>
            <person name="Ma L."/>
            <person name="Li H."/>
        </authorList>
    </citation>
    <scope>NUCLEOTIDE SEQUENCE [LARGE SCALE GENOMIC DNA]</scope>
    <source>
        <strain evidence="2">Lab_2022b</strain>
    </source>
</reference>
<feature type="signal peptide" evidence="1">
    <location>
        <begin position="1"/>
        <end position="27"/>
    </location>
</feature>
<organism evidence="2 3">
    <name type="scientific">Rhynocoris fuscipes</name>
    <dbReference type="NCBI Taxonomy" id="488301"/>
    <lineage>
        <taxon>Eukaryota</taxon>
        <taxon>Metazoa</taxon>
        <taxon>Ecdysozoa</taxon>
        <taxon>Arthropoda</taxon>
        <taxon>Hexapoda</taxon>
        <taxon>Insecta</taxon>
        <taxon>Pterygota</taxon>
        <taxon>Neoptera</taxon>
        <taxon>Paraneoptera</taxon>
        <taxon>Hemiptera</taxon>
        <taxon>Heteroptera</taxon>
        <taxon>Panheteroptera</taxon>
        <taxon>Cimicomorpha</taxon>
        <taxon>Reduviidae</taxon>
        <taxon>Harpactorinae</taxon>
        <taxon>Harpactorini</taxon>
        <taxon>Rhynocoris</taxon>
    </lineage>
</organism>
<comment type="caution">
    <text evidence="2">The sequence shown here is derived from an EMBL/GenBank/DDBJ whole genome shotgun (WGS) entry which is preliminary data.</text>
</comment>
<name>A0AAW1CZJ2_9HEMI</name>
<evidence type="ECO:0000256" key="1">
    <source>
        <dbReference type="SAM" id="SignalP"/>
    </source>
</evidence>
<sequence>MAARTLDMYAPSVIFLVCIVFIHSGITEEEIGSPLRVAQCRARCIQRVSQLKLDLTCKVFSQK</sequence>